<dbReference type="Proteomes" id="UP001501600">
    <property type="component" value="Unassembled WGS sequence"/>
</dbReference>
<evidence type="ECO:0000313" key="3">
    <source>
        <dbReference type="Proteomes" id="UP001501600"/>
    </source>
</evidence>
<protein>
    <submittedName>
        <fullName evidence="2">DUF3501 family protein</fullName>
    </submittedName>
</protein>
<reference evidence="3" key="1">
    <citation type="journal article" date="2019" name="Int. J. Syst. Evol. Microbiol.">
        <title>The Global Catalogue of Microorganisms (GCM) 10K type strain sequencing project: providing services to taxonomists for standard genome sequencing and annotation.</title>
        <authorList>
            <consortium name="The Broad Institute Genomics Platform"/>
            <consortium name="The Broad Institute Genome Sequencing Center for Infectious Disease"/>
            <person name="Wu L."/>
            <person name="Ma J."/>
        </authorList>
    </citation>
    <scope>NUCLEOTIDE SEQUENCE [LARGE SCALE GENOMIC DNA]</scope>
    <source>
        <strain evidence="3">JCM 18720</strain>
    </source>
</reference>
<dbReference type="EMBL" id="BAABLF010000005">
    <property type="protein sequence ID" value="GAA5187648.1"/>
    <property type="molecule type" value="Genomic_DNA"/>
</dbReference>
<gene>
    <name evidence="2" type="ORF">GCM10025772_05740</name>
</gene>
<name>A0ABP9RUV4_9GAMM</name>
<proteinExistence type="predicted"/>
<organism evidence="2 3">
    <name type="scientific">Ferrimonas gelatinilytica</name>
    <dbReference type="NCBI Taxonomy" id="1255257"/>
    <lineage>
        <taxon>Bacteria</taxon>
        <taxon>Pseudomonadati</taxon>
        <taxon>Pseudomonadota</taxon>
        <taxon>Gammaproteobacteria</taxon>
        <taxon>Alteromonadales</taxon>
        <taxon>Ferrimonadaceae</taxon>
        <taxon>Ferrimonas</taxon>
    </lineage>
</organism>
<comment type="caution">
    <text evidence="2">The sequence shown here is derived from an EMBL/GenBank/DDBJ whole genome shotgun (WGS) entry which is preliminary data.</text>
</comment>
<sequence>MKKLQRDDLLSLESYAAQRDGFRARVMGHKQSLQLSLGPHLRLLFEDRLTIQYQVQEMLRIEKLFEAEEIQQELDAYNPLIPDGDNWKATMMLEYPDIDERREALSQLVGIEEQVMLHVGDEPAVAPVADEDMDRSEPGKTSSVHFLRWQLSDEMRQALSEGAPVWFSCEHPALAARTEPLGEPTRSALIQTLDPLRPH</sequence>
<accession>A0ABP9RUV4</accession>
<evidence type="ECO:0000256" key="1">
    <source>
        <dbReference type="SAM" id="MobiDB-lite"/>
    </source>
</evidence>
<dbReference type="Pfam" id="PF12007">
    <property type="entry name" value="DUF3501"/>
    <property type="match status" value="1"/>
</dbReference>
<feature type="region of interest" description="Disordered" evidence="1">
    <location>
        <begin position="178"/>
        <end position="199"/>
    </location>
</feature>
<dbReference type="RefSeq" id="WP_345315537.1">
    <property type="nucleotide sequence ID" value="NZ_BAABLF010000005.1"/>
</dbReference>
<keyword evidence="3" id="KW-1185">Reference proteome</keyword>
<dbReference type="InterPro" id="IPR021890">
    <property type="entry name" value="DUF3501"/>
</dbReference>
<evidence type="ECO:0000313" key="2">
    <source>
        <dbReference type="EMBL" id="GAA5187648.1"/>
    </source>
</evidence>